<evidence type="ECO:0000256" key="4">
    <source>
        <dbReference type="ARBA" id="ARBA00023136"/>
    </source>
</evidence>
<dbReference type="EMBL" id="UINC01142554">
    <property type="protein sequence ID" value="SVD30949.1"/>
    <property type="molecule type" value="Genomic_DNA"/>
</dbReference>
<dbReference type="PANTHER" id="PTHR22550:SF5">
    <property type="entry name" value="LEUCINE ZIPPER PROTEIN 4"/>
    <property type="match status" value="1"/>
</dbReference>
<dbReference type="PROSITE" id="PS50234">
    <property type="entry name" value="VWFA"/>
    <property type="match status" value="1"/>
</dbReference>
<evidence type="ECO:0000256" key="1">
    <source>
        <dbReference type="ARBA" id="ARBA00022475"/>
    </source>
</evidence>
<dbReference type="InterPro" id="IPR036465">
    <property type="entry name" value="vWFA_dom_sf"/>
</dbReference>
<dbReference type="AlphaFoldDB" id="A0A382U9L5"/>
<evidence type="ECO:0000256" key="2">
    <source>
        <dbReference type="ARBA" id="ARBA00022692"/>
    </source>
</evidence>
<evidence type="ECO:0000259" key="6">
    <source>
        <dbReference type="PROSITE" id="PS50234"/>
    </source>
</evidence>
<name>A0A382U9L5_9ZZZZ</name>
<gene>
    <name evidence="7" type="ORF">METZ01_LOCUS383803</name>
</gene>
<organism evidence="7">
    <name type="scientific">marine metagenome</name>
    <dbReference type="NCBI Taxonomy" id="408172"/>
    <lineage>
        <taxon>unclassified sequences</taxon>
        <taxon>metagenomes</taxon>
        <taxon>ecological metagenomes</taxon>
    </lineage>
</organism>
<evidence type="ECO:0000313" key="7">
    <source>
        <dbReference type="EMBL" id="SVD30949.1"/>
    </source>
</evidence>
<dbReference type="Gene3D" id="3.40.50.410">
    <property type="entry name" value="von Willebrand factor, type A domain"/>
    <property type="match status" value="1"/>
</dbReference>
<feature type="domain" description="VWFA" evidence="6">
    <location>
        <begin position="90"/>
        <end position="201"/>
    </location>
</feature>
<keyword evidence="2 5" id="KW-0812">Transmembrane</keyword>
<dbReference type="InterPro" id="IPR002035">
    <property type="entry name" value="VWF_A"/>
</dbReference>
<dbReference type="Pfam" id="PF13519">
    <property type="entry name" value="VWA_2"/>
    <property type="match status" value="1"/>
</dbReference>
<protein>
    <recommendedName>
        <fullName evidence="6">VWFA domain-containing protein</fullName>
    </recommendedName>
</protein>
<keyword evidence="1" id="KW-1003">Cell membrane</keyword>
<dbReference type="Pfam" id="PF07584">
    <property type="entry name" value="BatA"/>
    <property type="match status" value="1"/>
</dbReference>
<keyword evidence="3 5" id="KW-1133">Transmembrane helix</keyword>
<sequence length="201" mass="22244">MNNFTFADPVWLWLLLLLPLVGWLKGASGAPPAVVYSSLSLVRRFQRIAPQKAGRLLLLLRWLALVACILAMARPQWGEGKQRIRASGIDIVVAMDLSDSMLAEDFKRLGRDANRLDVSKDVLEEFIKGRPSDRIGIIAFSGKAYIASPPTLNHAFLLENLDRFTTDTVPEEGTAIGSGISAAINRLREIKESKSRICILM</sequence>
<reference evidence="7" key="1">
    <citation type="submission" date="2018-05" db="EMBL/GenBank/DDBJ databases">
        <authorList>
            <person name="Lanie J.A."/>
            <person name="Ng W.-L."/>
            <person name="Kazmierczak K.M."/>
            <person name="Andrzejewski T.M."/>
            <person name="Davidsen T.M."/>
            <person name="Wayne K.J."/>
            <person name="Tettelin H."/>
            <person name="Glass J.I."/>
            <person name="Rusch D."/>
            <person name="Podicherti R."/>
            <person name="Tsui H.-C.T."/>
            <person name="Winkler M.E."/>
        </authorList>
    </citation>
    <scope>NUCLEOTIDE SEQUENCE</scope>
</reference>
<feature type="transmembrane region" description="Helical" evidence="5">
    <location>
        <begin position="53"/>
        <end position="73"/>
    </location>
</feature>
<dbReference type="SUPFAM" id="SSF53300">
    <property type="entry name" value="vWA-like"/>
    <property type="match status" value="1"/>
</dbReference>
<evidence type="ECO:0000256" key="3">
    <source>
        <dbReference type="ARBA" id="ARBA00022989"/>
    </source>
</evidence>
<dbReference type="NCBIfam" id="TIGR02226">
    <property type="entry name" value="two_anch"/>
    <property type="match status" value="1"/>
</dbReference>
<dbReference type="InterPro" id="IPR024163">
    <property type="entry name" value="Aerotolerance_reg_N"/>
</dbReference>
<proteinExistence type="predicted"/>
<dbReference type="InterPro" id="IPR050768">
    <property type="entry name" value="UPF0353/GerABKA_families"/>
</dbReference>
<keyword evidence="4 5" id="KW-0472">Membrane</keyword>
<accession>A0A382U9L5</accession>
<dbReference type="InterPro" id="IPR011933">
    <property type="entry name" value="Double_TM_dom"/>
</dbReference>
<evidence type="ECO:0000256" key="5">
    <source>
        <dbReference type="SAM" id="Phobius"/>
    </source>
</evidence>
<feature type="non-terminal residue" evidence="7">
    <location>
        <position position="201"/>
    </location>
</feature>
<dbReference type="PANTHER" id="PTHR22550">
    <property type="entry name" value="SPORE GERMINATION PROTEIN"/>
    <property type="match status" value="1"/>
</dbReference>